<evidence type="ECO:0000313" key="1">
    <source>
        <dbReference type="EMBL" id="ODV82191.1"/>
    </source>
</evidence>
<evidence type="ECO:0000313" key="2">
    <source>
        <dbReference type="Proteomes" id="UP000094285"/>
    </source>
</evidence>
<gene>
    <name evidence="1" type="ORF">CANTADRAFT_44875</name>
</gene>
<dbReference type="OrthoDB" id="496981at2759"/>
<sequence length="309" mass="35752">MSSMVPNARDRVDAHGDLDQDDLYFQNLAKCDVNWRFETVQGFFKQASLETDDMKFDYVNENFGITKPWEQLKREVDELNEKSPPNVAYKVLFLARHGQGWHNIALQKYPKEEWFAKWRFLGTDNEITWGPDAELTELGVKQADENCVAWNNQLREGAPFPTKFYVSPLLRSIKTLERTWKDQSIPLPVVLENLRETIGVHLCHQRAPKSDIGKKFPFLTFEPSFTESDELAVKYNPVREELHQQFLRINGVLQELFEDDKLQFNSENSFVSITSHAGTIRSFITVVGHRKFTIPTGGMIPILVKGTRK</sequence>
<dbReference type="SUPFAM" id="SSF53254">
    <property type="entry name" value="Phosphoglycerate mutase-like"/>
    <property type="match status" value="1"/>
</dbReference>
<keyword evidence="2" id="KW-1185">Reference proteome</keyword>
<protein>
    <submittedName>
        <fullName evidence="1">Phosphoglycerate mutase-like protein</fullName>
    </submittedName>
</protein>
<dbReference type="Gene3D" id="3.40.50.1240">
    <property type="entry name" value="Phosphoglycerate mutase-like"/>
    <property type="match status" value="1"/>
</dbReference>
<dbReference type="Proteomes" id="UP000094285">
    <property type="component" value="Unassembled WGS sequence"/>
</dbReference>
<dbReference type="SMART" id="SM00855">
    <property type="entry name" value="PGAM"/>
    <property type="match status" value="1"/>
</dbReference>
<dbReference type="PANTHER" id="PTHR48100:SF1">
    <property type="entry name" value="HISTIDINE PHOSPHATASE FAMILY PROTEIN-RELATED"/>
    <property type="match status" value="1"/>
</dbReference>
<name>A0A1E4SRR0_9ASCO</name>
<dbReference type="GeneID" id="30983287"/>
<dbReference type="AlphaFoldDB" id="A0A1E4SRR0"/>
<dbReference type="GO" id="GO:0005737">
    <property type="term" value="C:cytoplasm"/>
    <property type="evidence" value="ECO:0007669"/>
    <property type="project" value="TreeGrafter"/>
</dbReference>
<dbReference type="InterPro" id="IPR013078">
    <property type="entry name" value="His_Pase_superF_clade-1"/>
</dbReference>
<dbReference type="Pfam" id="PF00300">
    <property type="entry name" value="His_Phos_1"/>
    <property type="match status" value="1"/>
</dbReference>
<dbReference type="InterPro" id="IPR050275">
    <property type="entry name" value="PGM_Phosphatase"/>
</dbReference>
<dbReference type="GO" id="GO:0016791">
    <property type="term" value="F:phosphatase activity"/>
    <property type="evidence" value="ECO:0007669"/>
    <property type="project" value="TreeGrafter"/>
</dbReference>
<dbReference type="EMBL" id="KV453909">
    <property type="protein sequence ID" value="ODV82191.1"/>
    <property type="molecule type" value="Genomic_DNA"/>
</dbReference>
<proteinExistence type="predicted"/>
<reference evidence="2" key="1">
    <citation type="submission" date="2016-05" db="EMBL/GenBank/DDBJ databases">
        <title>Comparative genomics of biotechnologically important yeasts.</title>
        <authorList>
            <consortium name="DOE Joint Genome Institute"/>
            <person name="Riley R."/>
            <person name="Haridas S."/>
            <person name="Wolfe K.H."/>
            <person name="Lopes M.R."/>
            <person name="Hittinger C.T."/>
            <person name="Goker M."/>
            <person name="Salamov A."/>
            <person name="Wisecaver J."/>
            <person name="Long T.M."/>
            <person name="Aerts A.L."/>
            <person name="Barry K."/>
            <person name="Choi C."/>
            <person name="Clum A."/>
            <person name="Coughlan A.Y."/>
            <person name="Deshpande S."/>
            <person name="Douglass A.P."/>
            <person name="Hanson S.J."/>
            <person name="Klenk H.-P."/>
            <person name="Labutti K."/>
            <person name="Lapidus A."/>
            <person name="Lindquist E."/>
            <person name="Lipzen A."/>
            <person name="Meier-Kolthoff J.P."/>
            <person name="Ohm R.A."/>
            <person name="Otillar R.P."/>
            <person name="Pangilinan J."/>
            <person name="Peng Y."/>
            <person name="Rokas A."/>
            <person name="Rosa C.A."/>
            <person name="Scheuner C."/>
            <person name="Sibirny A.A."/>
            <person name="Slot J.C."/>
            <person name="Stielow J.B."/>
            <person name="Sun H."/>
            <person name="Kurtzman C.P."/>
            <person name="Blackwell M."/>
            <person name="Grigoriev I.V."/>
            <person name="Jeffries T.W."/>
        </authorList>
    </citation>
    <scope>NUCLEOTIDE SEQUENCE [LARGE SCALE GENOMIC DNA]</scope>
    <source>
        <strain evidence="2">NRRL Y-17324</strain>
    </source>
</reference>
<dbReference type="PANTHER" id="PTHR48100">
    <property type="entry name" value="BROAD-SPECIFICITY PHOSPHATASE YOR283W-RELATED"/>
    <property type="match status" value="1"/>
</dbReference>
<dbReference type="InterPro" id="IPR029033">
    <property type="entry name" value="His_PPase_superfam"/>
</dbReference>
<dbReference type="RefSeq" id="XP_020067313.1">
    <property type="nucleotide sequence ID" value="XM_020209151.1"/>
</dbReference>
<dbReference type="CDD" id="cd07067">
    <property type="entry name" value="HP_PGM_like"/>
    <property type="match status" value="1"/>
</dbReference>
<organism evidence="1 2">
    <name type="scientific">Suhomyces tanzawaensis NRRL Y-17324</name>
    <dbReference type="NCBI Taxonomy" id="984487"/>
    <lineage>
        <taxon>Eukaryota</taxon>
        <taxon>Fungi</taxon>
        <taxon>Dikarya</taxon>
        <taxon>Ascomycota</taxon>
        <taxon>Saccharomycotina</taxon>
        <taxon>Pichiomycetes</taxon>
        <taxon>Debaryomycetaceae</taxon>
        <taxon>Suhomyces</taxon>
    </lineage>
</organism>
<accession>A0A1E4SRR0</accession>